<dbReference type="Proteomes" id="UP000039865">
    <property type="component" value="Unassembled WGS sequence"/>
</dbReference>
<name>A0A078A4T8_STYLE</name>
<evidence type="ECO:0000313" key="2">
    <source>
        <dbReference type="EMBL" id="CDW77280.1"/>
    </source>
</evidence>
<reference evidence="2 3" key="1">
    <citation type="submission" date="2014-06" db="EMBL/GenBank/DDBJ databases">
        <authorList>
            <person name="Swart Estienne"/>
        </authorList>
    </citation>
    <scope>NUCLEOTIDE SEQUENCE [LARGE SCALE GENOMIC DNA]</scope>
    <source>
        <strain evidence="2 3">130c</strain>
    </source>
</reference>
<feature type="region of interest" description="Disordered" evidence="1">
    <location>
        <begin position="195"/>
        <end position="234"/>
    </location>
</feature>
<dbReference type="EMBL" id="CCKQ01005998">
    <property type="protein sequence ID" value="CDW77280.1"/>
    <property type="molecule type" value="Genomic_DNA"/>
</dbReference>
<gene>
    <name evidence="2" type="primary">Contig8400.g8957</name>
    <name evidence="2" type="ORF">STYLEM_6240</name>
</gene>
<feature type="compositionally biased region" description="Basic and acidic residues" evidence="1">
    <location>
        <begin position="197"/>
        <end position="209"/>
    </location>
</feature>
<protein>
    <submittedName>
        <fullName evidence="2">Uncharacterized protein</fullName>
    </submittedName>
</protein>
<sequence length="350" mass="41063">MNLSVNSRNINCNYNDPKSPELKKFRSKKSSIEANQSTQSKSKQYLTFDSFRTQTRLKMQRNVFFNQDSSTMFGTQMFDSPYLNSTFAKDQTPAKIQNILTMNGSVLQGDSPYLDKLNQSLHSQLARSFSKQEKNDNKMAEKLKINMGFLSFKKAKRLSPQKFQFKQSEKHEFQNANQKFFKQNPQLLEFMKTYQAKPDDKKDKDEKGNKFGNEYDDQTNQNSPSRKKKLEEDSNVLFMNKRMKNVKEKSLLTVDKRALGIYDRFNDSIYAQQNTSKSPPTGQYFKYNTPVRVAQNSKQLVFMKDSQFEQNIIPQEHLKKTKDEIKFRKTVRTENLKQFGNNFKAQNNQQ</sequence>
<dbReference type="InParanoid" id="A0A078A4T8"/>
<organism evidence="2 3">
    <name type="scientific">Stylonychia lemnae</name>
    <name type="common">Ciliate</name>
    <dbReference type="NCBI Taxonomy" id="5949"/>
    <lineage>
        <taxon>Eukaryota</taxon>
        <taxon>Sar</taxon>
        <taxon>Alveolata</taxon>
        <taxon>Ciliophora</taxon>
        <taxon>Intramacronucleata</taxon>
        <taxon>Spirotrichea</taxon>
        <taxon>Stichotrichia</taxon>
        <taxon>Sporadotrichida</taxon>
        <taxon>Oxytrichidae</taxon>
        <taxon>Stylonychinae</taxon>
        <taxon>Stylonychia</taxon>
    </lineage>
</organism>
<accession>A0A078A4T8</accession>
<evidence type="ECO:0000256" key="1">
    <source>
        <dbReference type="SAM" id="MobiDB-lite"/>
    </source>
</evidence>
<dbReference type="OrthoDB" id="10672869at2759"/>
<proteinExistence type="predicted"/>
<feature type="compositionally biased region" description="Polar residues" evidence="1">
    <location>
        <begin position="1"/>
        <end position="16"/>
    </location>
</feature>
<keyword evidence="3" id="KW-1185">Reference proteome</keyword>
<feature type="region of interest" description="Disordered" evidence="1">
    <location>
        <begin position="1"/>
        <end position="39"/>
    </location>
</feature>
<evidence type="ECO:0000313" key="3">
    <source>
        <dbReference type="Proteomes" id="UP000039865"/>
    </source>
</evidence>
<dbReference type="AlphaFoldDB" id="A0A078A4T8"/>